<dbReference type="RefSeq" id="WP_185081791.1">
    <property type="nucleotide sequence ID" value="NZ_JACHJB010000001.1"/>
</dbReference>
<gene>
    <name evidence="8" type="ORF">FHU36_000046</name>
</gene>
<evidence type="ECO:0000256" key="3">
    <source>
        <dbReference type="ARBA" id="ARBA00022989"/>
    </source>
</evidence>
<dbReference type="EMBL" id="JACHJB010000001">
    <property type="protein sequence ID" value="MBB6343537.1"/>
    <property type="molecule type" value="Genomic_DNA"/>
</dbReference>
<proteinExistence type="predicted"/>
<keyword evidence="9" id="KW-1185">Reference proteome</keyword>
<keyword evidence="5" id="KW-0046">Antibiotic resistance</keyword>
<keyword evidence="4 6" id="KW-0472">Membrane</keyword>
<dbReference type="PIRSF" id="PIRSF006648">
    <property type="entry name" value="DrrB"/>
    <property type="match status" value="1"/>
</dbReference>
<reference evidence="8 9" key="1">
    <citation type="submission" date="2020-08" db="EMBL/GenBank/DDBJ databases">
        <title>Sequencing the genomes of 1000 actinobacteria strains.</title>
        <authorList>
            <person name="Klenk H.-P."/>
        </authorList>
    </citation>
    <scope>NUCLEOTIDE SEQUENCE [LARGE SCALE GENOMIC DNA]</scope>
    <source>
        <strain evidence="8 9">DSM 45913</strain>
    </source>
</reference>
<dbReference type="InterPro" id="IPR013525">
    <property type="entry name" value="ABC2_TM"/>
</dbReference>
<protein>
    <submittedName>
        <fullName evidence="8">ABC-2 type transport system permease protein</fullName>
    </submittedName>
</protein>
<dbReference type="PANTHER" id="PTHR43229">
    <property type="entry name" value="NODULATION PROTEIN J"/>
    <property type="match status" value="1"/>
</dbReference>
<feature type="transmembrane region" description="Helical" evidence="6">
    <location>
        <begin position="133"/>
        <end position="156"/>
    </location>
</feature>
<evidence type="ECO:0000256" key="5">
    <source>
        <dbReference type="ARBA" id="ARBA00023251"/>
    </source>
</evidence>
<comment type="caution">
    <text evidence="8">The sequence shown here is derived from an EMBL/GenBank/DDBJ whole genome shotgun (WGS) entry which is preliminary data.</text>
</comment>
<evidence type="ECO:0000259" key="7">
    <source>
        <dbReference type="Pfam" id="PF01061"/>
    </source>
</evidence>
<organism evidence="8 9">
    <name type="scientific">Nonomuraea muscovyensis</name>
    <dbReference type="NCBI Taxonomy" id="1124761"/>
    <lineage>
        <taxon>Bacteria</taxon>
        <taxon>Bacillati</taxon>
        <taxon>Actinomycetota</taxon>
        <taxon>Actinomycetes</taxon>
        <taxon>Streptosporangiales</taxon>
        <taxon>Streptosporangiaceae</taxon>
        <taxon>Nonomuraea</taxon>
    </lineage>
</organism>
<feature type="transmembrane region" description="Helical" evidence="6">
    <location>
        <begin position="168"/>
        <end position="189"/>
    </location>
</feature>
<dbReference type="GO" id="GO:0140359">
    <property type="term" value="F:ABC-type transporter activity"/>
    <property type="evidence" value="ECO:0007669"/>
    <property type="project" value="InterPro"/>
</dbReference>
<dbReference type="GO" id="GO:0043190">
    <property type="term" value="C:ATP-binding cassette (ABC) transporter complex"/>
    <property type="evidence" value="ECO:0007669"/>
    <property type="project" value="InterPro"/>
</dbReference>
<dbReference type="AlphaFoldDB" id="A0A7X0BVK8"/>
<dbReference type="Pfam" id="PF01061">
    <property type="entry name" value="ABC2_membrane"/>
    <property type="match status" value="1"/>
</dbReference>
<keyword evidence="3 6" id="KW-1133">Transmembrane helix</keyword>
<feature type="transmembrane region" description="Helical" evidence="6">
    <location>
        <begin position="55"/>
        <end position="75"/>
    </location>
</feature>
<dbReference type="PANTHER" id="PTHR43229:SF2">
    <property type="entry name" value="NODULATION PROTEIN J"/>
    <property type="match status" value="1"/>
</dbReference>
<feature type="transmembrane region" description="Helical" evidence="6">
    <location>
        <begin position="217"/>
        <end position="237"/>
    </location>
</feature>
<evidence type="ECO:0000256" key="4">
    <source>
        <dbReference type="ARBA" id="ARBA00023136"/>
    </source>
</evidence>
<name>A0A7X0BVK8_9ACTN</name>
<sequence>MSSLVLAHTRYQMLEQIRVPIGLVSSAFFPAASMLAFVVPFAADDPVAATTATGSMMMIGAMSAALMGLSISVAQDREQPWNPYLRTLPAGPLPRFAGRILTTMAIMLVAVIPVLVIAGLFTEAAITVPRLLLGMAALLAGSVPFMLLGLFLGFVLSSKAAIGVSQLLFFPVAILGGLFLPPQIMPAFVQAVSPFVPSRGAVELVWAATTGSSPDPVAVVMLAGWTVVAAVAAVWAYRRDEGRRFS</sequence>
<dbReference type="GO" id="GO:0046677">
    <property type="term" value="P:response to antibiotic"/>
    <property type="evidence" value="ECO:0007669"/>
    <property type="project" value="UniProtKB-KW"/>
</dbReference>
<comment type="subcellular location">
    <subcellularLocation>
        <location evidence="1">Membrane</location>
        <topology evidence="1">Multi-pass membrane protein</topology>
    </subcellularLocation>
</comment>
<feature type="domain" description="ABC-2 type transporter transmembrane" evidence="7">
    <location>
        <begin position="6"/>
        <end position="205"/>
    </location>
</feature>
<dbReference type="InterPro" id="IPR000412">
    <property type="entry name" value="ABC_2_transport"/>
</dbReference>
<keyword evidence="2 6" id="KW-0812">Transmembrane</keyword>
<evidence type="ECO:0000256" key="6">
    <source>
        <dbReference type="SAM" id="Phobius"/>
    </source>
</evidence>
<dbReference type="InterPro" id="IPR051784">
    <property type="entry name" value="Nod_factor_ABC_transporter"/>
</dbReference>
<feature type="transmembrane region" description="Helical" evidence="6">
    <location>
        <begin position="21"/>
        <end position="43"/>
    </location>
</feature>
<evidence type="ECO:0000256" key="1">
    <source>
        <dbReference type="ARBA" id="ARBA00004141"/>
    </source>
</evidence>
<accession>A0A7X0BVK8</accession>
<evidence type="ECO:0000313" key="9">
    <source>
        <dbReference type="Proteomes" id="UP000583800"/>
    </source>
</evidence>
<evidence type="ECO:0000256" key="2">
    <source>
        <dbReference type="ARBA" id="ARBA00022692"/>
    </source>
</evidence>
<evidence type="ECO:0000313" key="8">
    <source>
        <dbReference type="EMBL" id="MBB6343537.1"/>
    </source>
</evidence>
<dbReference type="Proteomes" id="UP000583800">
    <property type="component" value="Unassembled WGS sequence"/>
</dbReference>
<feature type="transmembrane region" description="Helical" evidence="6">
    <location>
        <begin position="96"/>
        <end position="121"/>
    </location>
</feature>